<dbReference type="RefSeq" id="WP_124539788.1">
    <property type="nucleotide sequence ID" value="NZ_QUSW01000002.1"/>
</dbReference>
<evidence type="ECO:0000256" key="5">
    <source>
        <dbReference type="ARBA" id="ARBA00022840"/>
    </source>
</evidence>
<evidence type="ECO:0000313" key="9">
    <source>
        <dbReference type="Proteomes" id="UP000267464"/>
    </source>
</evidence>
<dbReference type="GO" id="GO:0005524">
    <property type="term" value="F:ATP binding"/>
    <property type="evidence" value="ECO:0007669"/>
    <property type="project" value="UniProtKB-KW"/>
</dbReference>
<dbReference type="Pfam" id="PF00294">
    <property type="entry name" value="PfkB"/>
    <property type="match status" value="1"/>
</dbReference>
<dbReference type="InterPro" id="IPR011611">
    <property type="entry name" value="PfkB_dom"/>
</dbReference>
<reference evidence="8 9" key="1">
    <citation type="submission" date="2018-08" db="EMBL/GenBank/DDBJ databases">
        <authorList>
            <person name="Khan S.A."/>
            <person name="Jeon C.O."/>
            <person name="Chun B.H."/>
            <person name="Jeong S.E."/>
        </authorList>
    </citation>
    <scope>NUCLEOTIDE SEQUENCE [LARGE SCALE GENOMIC DNA]</scope>
    <source>
        <strain evidence="8 9">S-16</strain>
    </source>
</reference>
<dbReference type="PANTHER" id="PTHR43085:SF1">
    <property type="entry name" value="PSEUDOURIDINE KINASE-RELATED"/>
    <property type="match status" value="1"/>
</dbReference>
<evidence type="ECO:0000256" key="3">
    <source>
        <dbReference type="ARBA" id="ARBA00022741"/>
    </source>
</evidence>
<protein>
    <submittedName>
        <fullName evidence="8">Sugar kinase</fullName>
    </submittedName>
</protein>
<dbReference type="AlphaFoldDB" id="A0A3N7HT25"/>
<dbReference type="GO" id="GO:0016301">
    <property type="term" value="F:kinase activity"/>
    <property type="evidence" value="ECO:0007669"/>
    <property type="project" value="UniProtKB-KW"/>
</dbReference>
<keyword evidence="5" id="KW-0067">ATP-binding</keyword>
<feature type="domain" description="Carbohydrate kinase PfkB" evidence="7">
    <location>
        <begin position="6"/>
        <end position="306"/>
    </location>
</feature>
<evidence type="ECO:0000313" key="8">
    <source>
        <dbReference type="EMBL" id="RQP25457.1"/>
    </source>
</evidence>
<keyword evidence="4 8" id="KW-0418">Kinase</keyword>
<evidence type="ECO:0000259" key="7">
    <source>
        <dbReference type="Pfam" id="PF00294"/>
    </source>
</evidence>
<dbReference type="PANTHER" id="PTHR43085">
    <property type="entry name" value="HEXOKINASE FAMILY MEMBER"/>
    <property type="match status" value="1"/>
</dbReference>
<evidence type="ECO:0000256" key="4">
    <source>
        <dbReference type="ARBA" id="ARBA00022777"/>
    </source>
</evidence>
<accession>A0A3N7HT25</accession>
<organism evidence="8 9">
    <name type="scientific">Piscinibacter terrae</name>
    <dbReference type="NCBI Taxonomy" id="2496871"/>
    <lineage>
        <taxon>Bacteria</taxon>
        <taxon>Pseudomonadati</taxon>
        <taxon>Pseudomonadota</taxon>
        <taxon>Betaproteobacteria</taxon>
        <taxon>Burkholderiales</taxon>
        <taxon>Sphaerotilaceae</taxon>
        <taxon>Piscinibacter</taxon>
    </lineage>
</organism>
<keyword evidence="3" id="KW-0547">Nucleotide-binding</keyword>
<comment type="similarity">
    <text evidence="1">Belongs to the carbohydrate kinase PfkB family.</text>
</comment>
<dbReference type="InterPro" id="IPR050306">
    <property type="entry name" value="PfkB_Carbo_kinase"/>
</dbReference>
<evidence type="ECO:0000256" key="6">
    <source>
        <dbReference type="SAM" id="MobiDB-lite"/>
    </source>
</evidence>
<keyword evidence="9" id="KW-1185">Reference proteome</keyword>
<reference evidence="8 9" key="2">
    <citation type="submission" date="2018-12" db="EMBL/GenBank/DDBJ databases">
        <title>Rhizobacter gummiphilus sp. nov., a rubber-degrading bacterium isolated from the soil of a botanical garden in Japan.</title>
        <authorList>
            <person name="Shunsuke S.S."/>
        </authorList>
    </citation>
    <scope>NUCLEOTIDE SEQUENCE [LARGE SCALE GENOMIC DNA]</scope>
    <source>
        <strain evidence="8 9">S-16</strain>
    </source>
</reference>
<dbReference type="Gene3D" id="3.40.1190.20">
    <property type="match status" value="1"/>
</dbReference>
<dbReference type="SUPFAM" id="SSF53613">
    <property type="entry name" value="Ribokinase-like"/>
    <property type="match status" value="1"/>
</dbReference>
<sequence length="318" mass="33709">MPLQLDVLTLGEAMVLFAAEEPGPLAQARRFGRYSAGAELNVAIGLARLGLRVGYLSRLGADSFGRFLLDTMLAEGIETALVQACEGQRTGFMLKGRTTDGSDPQIEYHRRGSAASGMGLDDLARLAPVRARHLHLTGISPALSAGCRELVFATVHWARSHRITVSFDPNLRPRLWAGQDEMTATINELAALCDLVLPGIDEGRRLMGLQDAEAIAKHYLERGASQVALKLGAQGAWCASKDGTREFVPGLPVARVVDTVGAGDGFAVGVISGLLEGLSLPDAAMRGNRIGARVVQFPGDSDGLPTRQELDEGPAFAG</sequence>
<comment type="caution">
    <text evidence="8">The sequence shown here is derived from an EMBL/GenBank/DDBJ whole genome shotgun (WGS) entry which is preliminary data.</text>
</comment>
<dbReference type="PROSITE" id="PS00584">
    <property type="entry name" value="PFKB_KINASES_2"/>
    <property type="match status" value="1"/>
</dbReference>
<dbReference type="Proteomes" id="UP000267464">
    <property type="component" value="Unassembled WGS sequence"/>
</dbReference>
<dbReference type="InterPro" id="IPR002173">
    <property type="entry name" value="Carboh/pur_kinase_PfkB_CS"/>
</dbReference>
<evidence type="ECO:0000256" key="1">
    <source>
        <dbReference type="ARBA" id="ARBA00010688"/>
    </source>
</evidence>
<evidence type="ECO:0000256" key="2">
    <source>
        <dbReference type="ARBA" id="ARBA00022679"/>
    </source>
</evidence>
<dbReference type="CDD" id="cd01166">
    <property type="entry name" value="KdgK"/>
    <property type="match status" value="1"/>
</dbReference>
<dbReference type="OrthoDB" id="9795789at2"/>
<gene>
    <name evidence="8" type="ORF">DZC73_08410</name>
</gene>
<proteinExistence type="inferred from homology"/>
<dbReference type="EMBL" id="QUSW01000002">
    <property type="protein sequence ID" value="RQP25457.1"/>
    <property type="molecule type" value="Genomic_DNA"/>
</dbReference>
<name>A0A3N7HT25_9BURK</name>
<dbReference type="InterPro" id="IPR029056">
    <property type="entry name" value="Ribokinase-like"/>
</dbReference>
<feature type="region of interest" description="Disordered" evidence="6">
    <location>
        <begin position="299"/>
        <end position="318"/>
    </location>
</feature>
<keyword evidence="2" id="KW-0808">Transferase</keyword>